<evidence type="ECO:0008006" key="4">
    <source>
        <dbReference type="Google" id="ProtNLM"/>
    </source>
</evidence>
<dbReference type="Pfam" id="PF05705">
    <property type="entry name" value="DUF829"/>
    <property type="match status" value="1"/>
</dbReference>
<feature type="region of interest" description="Disordered" evidence="1">
    <location>
        <begin position="393"/>
        <end position="413"/>
    </location>
</feature>
<dbReference type="InterPro" id="IPR008547">
    <property type="entry name" value="DUF829_TMEM53"/>
</dbReference>
<feature type="compositionally biased region" description="Basic residues" evidence="1">
    <location>
        <begin position="400"/>
        <end position="413"/>
    </location>
</feature>
<protein>
    <recommendedName>
        <fullName evidence="4">Transmembrane protein 53</fullName>
    </recommendedName>
</protein>
<feature type="compositionally biased region" description="Basic and acidic residues" evidence="1">
    <location>
        <begin position="332"/>
        <end position="349"/>
    </location>
</feature>
<proteinExistence type="predicted"/>
<dbReference type="STRING" id="3821.A0A151UAJ7"/>
<dbReference type="Gramene" id="C.cajan_19990.t">
    <property type="protein sequence ID" value="C.cajan_19990.t"/>
    <property type="gene ID" value="C.cajan_19990"/>
</dbReference>
<evidence type="ECO:0000313" key="2">
    <source>
        <dbReference type="EMBL" id="KYP76344.1"/>
    </source>
</evidence>
<evidence type="ECO:0000256" key="1">
    <source>
        <dbReference type="SAM" id="MobiDB-lite"/>
    </source>
</evidence>
<dbReference type="EMBL" id="CM003603">
    <property type="protein sequence ID" value="KYP76344.1"/>
    <property type="molecule type" value="Genomic_DNA"/>
</dbReference>
<name>A0A151UAJ7_CAJCA</name>
<dbReference type="SUPFAM" id="SSF53474">
    <property type="entry name" value="alpha/beta-Hydrolases"/>
    <property type="match status" value="1"/>
</dbReference>
<dbReference type="PANTHER" id="PTHR12265">
    <property type="entry name" value="TRANSMEMBRANE PROTEIN 53"/>
    <property type="match status" value="1"/>
</dbReference>
<sequence length="413" mass="46095">MRGAEGGGGFAVRGGNIYWGRKEEADFRGIVVIFAWVSVPQTLLREFVDLCSSLGWNSLVCFAHYLSAFHDESATPLAFCVLDELIEELRTRSCPVVFTAFSAGSKACLYKVFQLIDGRYESPLNLPNYQLLRNCVSGHIYDSGPLDITSDFGFRFAVPPSIAKVPGPSKLVSLVAKSFTSGLDALYLTRFESQAAEHWQALYSSVNFGAPFLILCSEKDEFVRYQSIYEFAQRLRNLNGDVNLVNFSSSSHLGHYKHHPIQYRAAVNHLLEKATTIYSQKVMLERERTGIDGTHDEISELICDLQKVAINSNKSLRRVAVGPTDHFFLPRHYSDRESVTPQDEQKEKPVSLPSLPSISAHSVLGQFLFDVCVPKNVEGWDVKFSGNLNGRSCASAPRHSPFRGTKRIGRSKL</sequence>
<reference evidence="2 3" key="1">
    <citation type="journal article" date="2012" name="Nat. Biotechnol.">
        <title>Draft genome sequence of pigeonpea (Cajanus cajan), an orphan legume crop of resource-poor farmers.</title>
        <authorList>
            <person name="Varshney R.K."/>
            <person name="Chen W."/>
            <person name="Li Y."/>
            <person name="Bharti A.K."/>
            <person name="Saxena R.K."/>
            <person name="Schlueter J.A."/>
            <person name="Donoghue M.T."/>
            <person name="Azam S."/>
            <person name="Fan G."/>
            <person name="Whaley A.M."/>
            <person name="Farmer A.D."/>
            <person name="Sheridan J."/>
            <person name="Iwata A."/>
            <person name="Tuteja R."/>
            <person name="Penmetsa R.V."/>
            <person name="Wu W."/>
            <person name="Upadhyaya H.D."/>
            <person name="Yang S.P."/>
            <person name="Shah T."/>
            <person name="Saxena K.B."/>
            <person name="Michael T."/>
            <person name="McCombie W.R."/>
            <person name="Yang B."/>
            <person name="Zhang G."/>
            <person name="Yang H."/>
            <person name="Wang J."/>
            <person name="Spillane C."/>
            <person name="Cook D.R."/>
            <person name="May G.D."/>
            <person name="Xu X."/>
            <person name="Jackson S.A."/>
        </authorList>
    </citation>
    <scope>NUCLEOTIDE SEQUENCE [LARGE SCALE GENOMIC DNA]</scope>
    <source>
        <strain evidence="3">cv. Asha</strain>
    </source>
</reference>
<dbReference type="AlphaFoldDB" id="A0A151UAJ7"/>
<gene>
    <name evidence="2" type="ORF">KK1_020581</name>
</gene>
<keyword evidence="3" id="KW-1185">Reference proteome</keyword>
<organism evidence="2 3">
    <name type="scientific">Cajanus cajan</name>
    <name type="common">Pigeon pea</name>
    <name type="synonym">Cajanus indicus</name>
    <dbReference type="NCBI Taxonomy" id="3821"/>
    <lineage>
        <taxon>Eukaryota</taxon>
        <taxon>Viridiplantae</taxon>
        <taxon>Streptophyta</taxon>
        <taxon>Embryophyta</taxon>
        <taxon>Tracheophyta</taxon>
        <taxon>Spermatophyta</taxon>
        <taxon>Magnoliopsida</taxon>
        <taxon>eudicotyledons</taxon>
        <taxon>Gunneridae</taxon>
        <taxon>Pentapetalae</taxon>
        <taxon>rosids</taxon>
        <taxon>fabids</taxon>
        <taxon>Fabales</taxon>
        <taxon>Fabaceae</taxon>
        <taxon>Papilionoideae</taxon>
        <taxon>50 kb inversion clade</taxon>
        <taxon>NPAAA clade</taxon>
        <taxon>indigoferoid/millettioid clade</taxon>
        <taxon>Phaseoleae</taxon>
        <taxon>Cajanus</taxon>
    </lineage>
</organism>
<dbReference type="Proteomes" id="UP000075243">
    <property type="component" value="Chromosome 1"/>
</dbReference>
<dbReference type="PANTHER" id="PTHR12265:SF9">
    <property type="entry name" value="DUF829 DOMAIN PROTEIN"/>
    <property type="match status" value="1"/>
</dbReference>
<accession>A0A151UAJ7</accession>
<dbReference type="Gene3D" id="3.40.50.1820">
    <property type="entry name" value="alpha/beta hydrolase"/>
    <property type="match status" value="1"/>
</dbReference>
<dbReference type="InterPro" id="IPR029058">
    <property type="entry name" value="AB_hydrolase_fold"/>
</dbReference>
<dbReference type="OMA" id="WDIRFAG"/>
<evidence type="ECO:0000313" key="3">
    <source>
        <dbReference type="Proteomes" id="UP000075243"/>
    </source>
</evidence>
<feature type="region of interest" description="Disordered" evidence="1">
    <location>
        <begin position="332"/>
        <end position="353"/>
    </location>
</feature>